<name>A0A9N8JSZ2_9PEZI</name>
<reference evidence="1" key="1">
    <citation type="submission" date="2020-06" db="EMBL/GenBank/DDBJ databases">
        <authorList>
            <person name="Onetto C."/>
        </authorList>
    </citation>
    <scope>NUCLEOTIDE SEQUENCE</scope>
</reference>
<evidence type="ECO:0000313" key="1">
    <source>
        <dbReference type="EMBL" id="CAD0091805.1"/>
    </source>
</evidence>
<dbReference type="EMBL" id="CAIJEO010000004">
    <property type="protein sequence ID" value="CAD0091805.1"/>
    <property type="molecule type" value="Genomic_DNA"/>
</dbReference>
<organism evidence="1 2">
    <name type="scientific">Aureobasidium mustum</name>
    <dbReference type="NCBI Taxonomy" id="2773714"/>
    <lineage>
        <taxon>Eukaryota</taxon>
        <taxon>Fungi</taxon>
        <taxon>Dikarya</taxon>
        <taxon>Ascomycota</taxon>
        <taxon>Pezizomycotina</taxon>
        <taxon>Dothideomycetes</taxon>
        <taxon>Dothideomycetidae</taxon>
        <taxon>Dothideales</taxon>
        <taxon>Saccotheciaceae</taxon>
        <taxon>Aureobasidium</taxon>
    </lineage>
</organism>
<comment type="caution">
    <text evidence="1">The sequence shown here is derived from an EMBL/GenBank/DDBJ whole genome shotgun (WGS) entry which is preliminary data.</text>
</comment>
<dbReference type="Proteomes" id="UP000714618">
    <property type="component" value="Unassembled WGS sequence"/>
</dbReference>
<dbReference type="AlphaFoldDB" id="A0A9N8JSZ2"/>
<dbReference type="OrthoDB" id="3867360at2759"/>
<accession>A0A9N8JSZ2</accession>
<protein>
    <submittedName>
        <fullName evidence="1">Uncharacterized protein</fullName>
    </submittedName>
</protein>
<sequence length="169" mass="19119">MDFGGKRLFAFHLIIEIKDTYHGRTQNLDFLHRLRVLKEQELLRKKWPTMKKMLTAHIQRDIKINTSSLNLYHKSNLTTLSPSSQDIELPSSNQLFNNQLLFSQPPPPPKMQTQALMGRGGYNRTSPILGRGGYNRDIKTSGISRPSNPSSLVVRSARVAADDGRGGYN</sequence>
<proteinExistence type="predicted"/>
<evidence type="ECO:0000313" key="2">
    <source>
        <dbReference type="Proteomes" id="UP000714618"/>
    </source>
</evidence>
<keyword evidence="2" id="KW-1185">Reference proteome</keyword>
<gene>
    <name evidence="1" type="ORF">AWRI4233_LOCUS3495</name>
</gene>